<feature type="compositionally biased region" description="Low complexity" evidence="1">
    <location>
        <begin position="318"/>
        <end position="334"/>
    </location>
</feature>
<evidence type="ECO:0000313" key="3">
    <source>
        <dbReference type="Proteomes" id="UP001437256"/>
    </source>
</evidence>
<feature type="region of interest" description="Disordered" evidence="1">
    <location>
        <begin position="318"/>
        <end position="370"/>
    </location>
</feature>
<evidence type="ECO:0000256" key="1">
    <source>
        <dbReference type="SAM" id="MobiDB-lite"/>
    </source>
</evidence>
<gene>
    <name evidence="2" type="ORF">AAF712_013303</name>
</gene>
<evidence type="ECO:0000313" key="2">
    <source>
        <dbReference type="EMBL" id="KAL0059888.1"/>
    </source>
</evidence>
<sequence length="667" mass="75792">MLKDWDTSYTPYTALDGQVAAYVDGGEYLVTSPNSSNIYQPLLGPRTVSLRKDYRLGPDDPLLYPQPFIPLRCHWAAIPRQPRDKADRLQKWWDEPPLWAFVEEADSAIQGMGQWTAIYVDDFAKDCYILHEKVALYLASLKSQGKQGNAVVLALDRQLLQTLRHIQSISLPRHVARQLWSFFQRWYLELVGALDWIELYQPVMEGRKAVSISSSTKAASAMGAFVYSVADCKFLFQANLPFWYVQSSKHQNTKRLDAMVDPITPESLRMTMDDLVSPTRQVIYEGPSADIRKAASIEKFGLTILDVGGNPFAVADPASVPASVPASASEPSTSQPTASSSRPSRTKKKHSPRDPYQKSKRPPARQPQVECDKFSEIRGPFSPDIPDVWVEALQAVDRSRRPKKSDVPNGGYCFPDPGMILFAPPEKRARLLRKWLQYRSVLVFRHTMQDSNIASRAWSPRQWQLLLAMTDDHPSKEGSFVAQERAVVQELLGRCLTHYGLTHIQTQTDQNSFTWRKESRPVTHLSDPQQVREIVWELFELNFRFEFLALDCKHSGTYVIHPELLRCFAGTPTAGDFTHMDFQSAHCGPAAREAKERDAYLIKMCEVFGSWPEGGTAGKLLNGRTEVGQFSELELKELERWATRFYCQTFYENFGRPPILPHALFKP</sequence>
<organism evidence="2 3">
    <name type="scientific">Marasmius tenuissimus</name>
    <dbReference type="NCBI Taxonomy" id="585030"/>
    <lineage>
        <taxon>Eukaryota</taxon>
        <taxon>Fungi</taxon>
        <taxon>Dikarya</taxon>
        <taxon>Basidiomycota</taxon>
        <taxon>Agaricomycotina</taxon>
        <taxon>Agaricomycetes</taxon>
        <taxon>Agaricomycetidae</taxon>
        <taxon>Agaricales</taxon>
        <taxon>Marasmiineae</taxon>
        <taxon>Marasmiaceae</taxon>
        <taxon>Marasmius</taxon>
    </lineage>
</organism>
<protein>
    <submittedName>
        <fullName evidence="2">Uncharacterized protein</fullName>
    </submittedName>
</protein>
<dbReference type="EMBL" id="JBBXMP010000201">
    <property type="protein sequence ID" value="KAL0059888.1"/>
    <property type="molecule type" value="Genomic_DNA"/>
</dbReference>
<comment type="caution">
    <text evidence="2">The sequence shown here is derived from an EMBL/GenBank/DDBJ whole genome shotgun (WGS) entry which is preliminary data.</text>
</comment>
<name>A0ABR2ZEW2_9AGAR</name>
<dbReference type="Proteomes" id="UP001437256">
    <property type="component" value="Unassembled WGS sequence"/>
</dbReference>
<accession>A0ABR2ZEW2</accession>
<reference evidence="2 3" key="1">
    <citation type="submission" date="2024-05" db="EMBL/GenBank/DDBJ databases">
        <title>A draft genome resource for the thread blight pathogen Marasmius tenuissimus strain MS-2.</title>
        <authorList>
            <person name="Yulfo-Soto G.E."/>
            <person name="Baruah I.K."/>
            <person name="Amoako-Attah I."/>
            <person name="Bukari Y."/>
            <person name="Meinhardt L.W."/>
            <person name="Bailey B.A."/>
            <person name="Cohen S.P."/>
        </authorList>
    </citation>
    <scope>NUCLEOTIDE SEQUENCE [LARGE SCALE GENOMIC DNA]</scope>
    <source>
        <strain evidence="2 3">MS-2</strain>
    </source>
</reference>
<proteinExistence type="predicted"/>
<keyword evidence="3" id="KW-1185">Reference proteome</keyword>